<proteinExistence type="predicted"/>
<dbReference type="AlphaFoldDB" id="A0A218XG93"/>
<reference evidence="3" key="1">
    <citation type="journal article" date="2017" name="Plant J.">
        <title>The pomegranate (Punica granatum L.) genome and the genomics of punicalagin biosynthesis.</title>
        <authorList>
            <person name="Qin G."/>
            <person name="Xu C."/>
            <person name="Ming R."/>
            <person name="Tang H."/>
            <person name="Guyot R."/>
            <person name="Kramer E.M."/>
            <person name="Hu Y."/>
            <person name="Yi X."/>
            <person name="Qi Y."/>
            <person name="Xu X."/>
            <person name="Gao Z."/>
            <person name="Pan H."/>
            <person name="Jian J."/>
            <person name="Tian Y."/>
            <person name="Yue Z."/>
            <person name="Xu Y."/>
        </authorList>
    </citation>
    <scope>NUCLEOTIDE SEQUENCE [LARGE SCALE GENOMIC DNA]</scope>
    <source>
        <strain evidence="3">cv. Dabenzi</strain>
    </source>
</reference>
<sequence>MGPSFGLPPPQLDPSDRSSQSQQINGCLHLVTARELAFARLFISAKSHGFLASMAGGHENEFVMLPEANSLKWCPLHDATRASSSASTLPPPSRPRSLCGTTRPTSQLRISTAA</sequence>
<name>A0A218XG93_PUNGR</name>
<feature type="region of interest" description="Disordered" evidence="1">
    <location>
        <begin position="1"/>
        <end position="21"/>
    </location>
</feature>
<evidence type="ECO:0000313" key="3">
    <source>
        <dbReference type="Proteomes" id="UP000197138"/>
    </source>
</evidence>
<accession>A0A218XG93</accession>
<dbReference type="EMBL" id="MTKT01001810">
    <property type="protein sequence ID" value="OWM83987.1"/>
    <property type="molecule type" value="Genomic_DNA"/>
</dbReference>
<feature type="region of interest" description="Disordered" evidence="1">
    <location>
        <begin position="81"/>
        <end position="114"/>
    </location>
</feature>
<protein>
    <submittedName>
        <fullName evidence="2">Uncharacterized protein</fullName>
    </submittedName>
</protein>
<comment type="caution">
    <text evidence="2">The sequence shown here is derived from an EMBL/GenBank/DDBJ whole genome shotgun (WGS) entry which is preliminary data.</text>
</comment>
<feature type="compositionally biased region" description="Polar residues" evidence="1">
    <location>
        <begin position="99"/>
        <end position="114"/>
    </location>
</feature>
<gene>
    <name evidence="2" type="ORF">CDL15_Pgr004418</name>
</gene>
<dbReference type="Proteomes" id="UP000197138">
    <property type="component" value="Unassembled WGS sequence"/>
</dbReference>
<evidence type="ECO:0000256" key="1">
    <source>
        <dbReference type="SAM" id="MobiDB-lite"/>
    </source>
</evidence>
<organism evidence="2 3">
    <name type="scientific">Punica granatum</name>
    <name type="common">Pomegranate</name>
    <dbReference type="NCBI Taxonomy" id="22663"/>
    <lineage>
        <taxon>Eukaryota</taxon>
        <taxon>Viridiplantae</taxon>
        <taxon>Streptophyta</taxon>
        <taxon>Embryophyta</taxon>
        <taxon>Tracheophyta</taxon>
        <taxon>Spermatophyta</taxon>
        <taxon>Magnoliopsida</taxon>
        <taxon>eudicotyledons</taxon>
        <taxon>Gunneridae</taxon>
        <taxon>Pentapetalae</taxon>
        <taxon>rosids</taxon>
        <taxon>malvids</taxon>
        <taxon>Myrtales</taxon>
        <taxon>Lythraceae</taxon>
        <taxon>Punica</taxon>
    </lineage>
</organism>
<feature type="compositionally biased region" description="Pro residues" evidence="1">
    <location>
        <begin position="1"/>
        <end position="12"/>
    </location>
</feature>
<evidence type="ECO:0000313" key="2">
    <source>
        <dbReference type="EMBL" id="OWM83987.1"/>
    </source>
</evidence>